<evidence type="ECO:0000313" key="3">
    <source>
        <dbReference type="Proteomes" id="UP001458880"/>
    </source>
</evidence>
<feature type="compositionally biased region" description="Low complexity" evidence="1">
    <location>
        <begin position="29"/>
        <end position="40"/>
    </location>
</feature>
<dbReference type="AlphaFoldDB" id="A0AAW1LWP2"/>
<reference evidence="2 3" key="1">
    <citation type="journal article" date="2024" name="BMC Genomics">
        <title>De novo assembly and annotation of Popillia japonica's genome with initial clues to its potential as an invasive pest.</title>
        <authorList>
            <person name="Cucini C."/>
            <person name="Boschi S."/>
            <person name="Funari R."/>
            <person name="Cardaioli E."/>
            <person name="Iannotti N."/>
            <person name="Marturano G."/>
            <person name="Paoli F."/>
            <person name="Bruttini M."/>
            <person name="Carapelli A."/>
            <person name="Frati F."/>
            <person name="Nardi F."/>
        </authorList>
    </citation>
    <scope>NUCLEOTIDE SEQUENCE [LARGE SCALE GENOMIC DNA]</scope>
    <source>
        <strain evidence="2">DMR45628</strain>
    </source>
</reference>
<sequence length="107" mass="11464">MPYMRSSTSLLAESGANITTIKRHGGWKSSSVAEGSSTSSDARENLSVLPTPSDKMMCDYLPTPSCSEGTSNGSSNTVMGMNTLTRNAQGIHINNCSNTYVYINVYK</sequence>
<dbReference type="Proteomes" id="UP001458880">
    <property type="component" value="Unassembled WGS sequence"/>
</dbReference>
<feature type="region of interest" description="Disordered" evidence="1">
    <location>
        <begin position="23"/>
        <end position="50"/>
    </location>
</feature>
<evidence type="ECO:0000313" key="2">
    <source>
        <dbReference type="EMBL" id="KAK9739617.1"/>
    </source>
</evidence>
<keyword evidence="3" id="KW-1185">Reference proteome</keyword>
<evidence type="ECO:0000256" key="1">
    <source>
        <dbReference type="SAM" id="MobiDB-lite"/>
    </source>
</evidence>
<dbReference type="EMBL" id="JASPKY010000073">
    <property type="protein sequence ID" value="KAK9739617.1"/>
    <property type="molecule type" value="Genomic_DNA"/>
</dbReference>
<accession>A0AAW1LWP2</accession>
<protein>
    <submittedName>
        <fullName evidence="2">Uncharacterized protein</fullName>
    </submittedName>
</protein>
<gene>
    <name evidence="2" type="ORF">QE152_g8910</name>
</gene>
<proteinExistence type="predicted"/>
<organism evidence="2 3">
    <name type="scientific">Popillia japonica</name>
    <name type="common">Japanese beetle</name>
    <dbReference type="NCBI Taxonomy" id="7064"/>
    <lineage>
        <taxon>Eukaryota</taxon>
        <taxon>Metazoa</taxon>
        <taxon>Ecdysozoa</taxon>
        <taxon>Arthropoda</taxon>
        <taxon>Hexapoda</taxon>
        <taxon>Insecta</taxon>
        <taxon>Pterygota</taxon>
        <taxon>Neoptera</taxon>
        <taxon>Endopterygota</taxon>
        <taxon>Coleoptera</taxon>
        <taxon>Polyphaga</taxon>
        <taxon>Scarabaeiformia</taxon>
        <taxon>Scarabaeidae</taxon>
        <taxon>Rutelinae</taxon>
        <taxon>Popillia</taxon>
    </lineage>
</organism>
<name>A0AAW1LWP2_POPJA</name>
<comment type="caution">
    <text evidence="2">The sequence shown here is derived from an EMBL/GenBank/DDBJ whole genome shotgun (WGS) entry which is preliminary data.</text>
</comment>